<dbReference type="CDD" id="cd04301">
    <property type="entry name" value="NAT_SF"/>
    <property type="match status" value="1"/>
</dbReference>
<evidence type="ECO:0000256" key="2">
    <source>
        <dbReference type="ARBA" id="ARBA00023315"/>
    </source>
</evidence>
<dbReference type="PRINTS" id="PR01754">
    <property type="entry name" value="SACTRNSFRASE"/>
</dbReference>
<keyword evidence="1 4" id="KW-0808">Transferase</keyword>
<dbReference type="InterPro" id="IPR008125">
    <property type="entry name" value="Streptothricin_AcTrfase"/>
</dbReference>
<dbReference type="Gene3D" id="3.40.630.30">
    <property type="match status" value="1"/>
</dbReference>
<dbReference type="InterPro" id="IPR016181">
    <property type="entry name" value="Acyl_CoA_acyltransferase"/>
</dbReference>
<name>A0A378Y0E1_PAEPO</name>
<dbReference type="RefSeq" id="WP_019687437.1">
    <property type="nucleotide sequence ID" value="NZ_CP036496.1"/>
</dbReference>
<dbReference type="PANTHER" id="PTHR43420">
    <property type="entry name" value="ACETYLTRANSFERASE"/>
    <property type="match status" value="1"/>
</dbReference>
<dbReference type="Pfam" id="PF00583">
    <property type="entry name" value="Acetyltransf_1"/>
    <property type="match status" value="1"/>
</dbReference>
<evidence type="ECO:0000313" key="5">
    <source>
        <dbReference type="Proteomes" id="UP000254400"/>
    </source>
</evidence>
<evidence type="ECO:0000256" key="1">
    <source>
        <dbReference type="ARBA" id="ARBA00022679"/>
    </source>
</evidence>
<dbReference type="InterPro" id="IPR050680">
    <property type="entry name" value="YpeA/RimI_acetyltransf"/>
</dbReference>
<protein>
    <submittedName>
        <fullName evidence="4">N-acetyltransferase GCN5</fullName>
    </submittedName>
</protein>
<dbReference type="GO" id="GO:0016747">
    <property type="term" value="F:acyltransferase activity, transferring groups other than amino-acyl groups"/>
    <property type="evidence" value="ECO:0007669"/>
    <property type="project" value="InterPro"/>
</dbReference>
<dbReference type="PANTHER" id="PTHR43420:SF51">
    <property type="entry name" value="PEPTIDYL-LYSINE N-ACETYLTRANSFERASE YIAC"/>
    <property type="match status" value="1"/>
</dbReference>
<sequence>MEQIREIEIVEMTFDNKDDYECKDQPFMVIGRLIPKLENGIWSYHEELYEQPYESKYPEHEDLDEYINSNDSIAFLYYSGRKCLGHIRLGIVEETKFASIDRLIVLESSRGKGIGTALLNKAREWALQKGMQGFTLETQDVNLLACRFYLKNGFDIGAVDTMLYSNSKYKDENAVFFYSKF</sequence>
<dbReference type="EMBL" id="UGSC01000001">
    <property type="protein sequence ID" value="SUA70001.1"/>
    <property type="molecule type" value="Genomic_DNA"/>
</dbReference>
<keyword evidence="2" id="KW-0012">Acyltransferase</keyword>
<dbReference type="SUPFAM" id="SSF55729">
    <property type="entry name" value="Acyl-CoA N-acyltransferases (Nat)"/>
    <property type="match status" value="1"/>
</dbReference>
<feature type="domain" description="N-acetyltransferase" evidence="3">
    <location>
        <begin position="28"/>
        <end position="181"/>
    </location>
</feature>
<proteinExistence type="predicted"/>
<evidence type="ECO:0000313" key="4">
    <source>
        <dbReference type="EMBL" id="SUA70001.1"/>
    </source>
</evidence>
<dbReference type="Proteomes" id="UP000254400">
    <property type="component" value="Unassembled WGS sequence"/>
</dbReference>
<organism evidence="4 5">
    <name type="scientific">Paenibacillus polymyxa</name>
    <name type="common">Bacillus polymyxa</name>
    <dbReference type="NCBI Taxonomy" id="1406"/>
    <lineage>
        <taxon>Bacteria</taxon>
        <taxon>Bacillati</taxon>
        <taxon>Bacillota</taxon>
        <taxon>Bacilli</taxon>
        <taxon>Bacillales</taxon>
        <taxon>Paenibacillaceae</taxon>
        <taxon>Paenibacillus</taxon>
    </lineage>
</organism>
<dbReference type="PROSITE" id="PS51186">
    <property type="entry name" value="GNAT"/>
    <property type="match status" value="1"/>
</dbReference>
<evidence type="ECO:0000259" key="3">
    <source>
        <dbReference type="PROSITE" id="PS51186"/>
    </source>
</evidence>
<reference evidence="4 5" key="1">
    <citation type="submission" date="2018-06" db="EMBL/GenBank/DDBJ databases">
        <authorList>
            <consortium name="Pathogen Informatics"/>
            <person name="Doyle S."/>
        </authorList>
    </citation>
    <scope>NUCLEOTIDE SEQUENCE [LARGE SCALE GENOMIC DNA]</scope>
    <source>
        <strain evidence="4 5">NCTC10343</strain>
    </source>
</reference>
<dbReference type="InterPro" id="IPR000182">
    <property type="entry name" value="GNAT_dom"/>
</dbReference>
<gene>
    <name evidence="4" type="ORF">NCTC10343_02870</name>
</gene>
<dbReference type="GeneID" id="93346246"/>
<accession>A0A378Y0E1</accession>
<dbReference type="AlphaFoldDB" id="A0A378Y0E1"/>